<dbReference type="AlphaFoldDB" id="A0A1S0TDV4"/>
<sequence length="131" mass="16371">MSLAFNRVEFWWFILFVFIFVFELFFRYFLVEFKGKFFMDHYARFIYKLIPNFFYFDFAILGINYFFFGVFRFFSFVLFSLFRGYYHFGVLMVFFFYIIFCVFLVCFSSISISFIIFNFRLKDLILLIGFF</sequence>
<keyword evidence="1" id="KW-0812">Transmembrane</keyword>
<dbReference type="InParanoid" id="A0A1S0TDV4"/>
<feature type="transmembrane region" description="Helical" evidence="1">
    <location>
        <begin position="52"/>
        <end position="74"/>
    </location>
</feature>
<evidence type="ECO:0000313" key="2">
    <source>
        <dbReference type="EMBL" id="EFO12240.1"/>
    </source>
</evidence>
<proteinExistence type="predicted"/>
<reference evidence="2" key="1">
    <citation type="submission" date="2012-04" db="EMBL/GenBank/DDBJ databases">
        <title>The Genome Sequence of Loa loa.</title>
        <authorList>
            <consortium name="The Broad Institute Genome Sequencing Platform"/>
            <consortium name="Broad Institute Genome Sequencing Center for Infectious Disease"/>
            <person name="Nutman T.B."/>
            <person name="Fink D.L."/>
            <person name="Russ C."/>
            <person name="Young S."/>
            <person name="Zeng Q."/>
            <person name="Gargeya S."/>
            <person name="Alvarado L."/>
            <person name="Berlin A."/>
            <person name="Chapman S.B."/>
            <person name="Chen Z."/>
            <person name="Freedman E."/>
            <person name="Gellesch M."/>
            <person name="Goldberg J."/>
            <person name="Griggs A."/>
            <person name="Gujja S."/>
            <person name="Heilman E.R."/>
            <person name="Heiman D."/>
            <person name="Howarth C."/>
            <person name="Mehta T."/>
            <person name="Neiman D."/>
            <person name="Pearson M."/>
            <person name="Roberts A."/>
            <person name="Saif S."/>
            <person name="Shea T."/>
            <person name="Shenoy N."/>
            <person name="Sisk P."/>
            <person name="Stolte C."/>
            <person name="Sykes S."/>
            <person name="White J."/>
            <person name="Yandava C."/>
            <person name="Haas B."/>
            <person name="Henn M.R."/>
            <person name="Nusbaum C."/>
            <person name="Birren B."/>
        </authorList>
    </citation>
    <scope>NUCLEOTIDE SEQUENCE [LARGE SCALE GENOMIC DNA]</scope>
</reference>
<keyword evidence="1" id="KW-0472">Membrane</keyword>
<feature type="non-terminal residue" evidence="2">
    <location>
        <position position="131"/>
    </location>
</feature>
<dbReference type="GeneID" id="9953793"/>
<keyword evidence="1" id="KW-1133">Transmembrane helix</keyword>
<feature type="transmembrane region" description="Helical" evidence="1">
    <location>
        <begin position="94"/>
        <end position="117"/>
    </location>
</feature>
<dbReference type="RefSeq" id="XP_003151829.1">
    <property type="nucleotide sequence ID" value="XM_003151781.1"/>
</dbReference>
<accession>A0A1S0TDV4</accession>
<dbReference type="CTD" id="9953793"/>
<gene>
    <name evidence="2" type="ORF">LOAG_16293</name>
</gene>
<evidence type="ECO:0000256" key="1">
    <source>
        <dbReference type="SAM" id="Phobius"/>
    </source>
</evidence>
<dbReference type="EMBL" id="JH717562">
    <property type="protein sequence ID" value="EFO12240.1"/>
    <property type="molecule type" value="Genomic_DNA"/>
</dbReference>
<organism evidence="2">
    <name type="scientific">Loa loa</name>
    <name type="common">Eye worm</name>
    <name type="synonym">Filaria loa</name>
    <dbReference type="NCBI Taxonomy" id="7209"/>
    <lineage>
        <taxon>Eukaryota</taxon>
        <taxon>Metazoa</taxon>
        <taxon>Ecdysozoa</taxon>
        <taxon>Nematoda</taxon>
        <taxon>Chromadorea</taxon>
        <taxon>Rhabditida</taxon>
        <taxon>Spirurina</taxon>
        <taxon>Spiruromorpha</taxon>
        <taxon>Filarioidea</taxon>
        <taxon>Onchocercidae</taxon>
        <taxon>Loa</taxon>
    </lineage>
</organism>
<protein>
    <submittedName>
        <fullName evidence="2">Uncharacterized protein</fullName>
    </submittedName>
</protein>
<name>A0A1S0TDV4_LOALO</name>
<feature type="transmembrane region" description="Helical" evidence="1">
    <location>
        <begin position="12"/>
        <end position="31"/>
    </location>
</feature>
<dbReference type="KEGG" id="loa:LOAG_16293"/>